<evidence type="ECO:0000256" key="6">
    <source>
        <dbReference type="ARBA" id="ARBA00023002"/>
    </source>
</evidence>
<dbReference type="OrthoDB" id="9805202at2"/>
<dbReference type="InterPro" id="IPR026259">
    <property type="entry name" value="MauG/Cytc_peroxidase"/>
</dbReference>
<comment type="cofactor">
    <cofactor evidence="8">
        <name>heme</name>
        <dbReference type="ChEBI" id="CHEBI:30413"/>
    </cofactor>
    <text evidence="8">Binds 2 heme groups.</text>
</comment>
<keyword evidence="7 9" id="KW-0408">Iron</keyword>
<evidence type="ECO:0000256" key="9">
    <source>
        <dbReference type="PIRSR" id="PIRSR000294-2"/>
    </source>
</evidence>
<feature type="domain" description="Cytochrome c" evidence="11">
    <location>
        <begin position="182"/>
        <end position="309"/>
    </location>
</feature>
<feature type="binding site" description="covalent" evidence="8">
    <location>
        <position position="198"/>
    </location>
    <ligand>
        <name>heme c</name>
        <dbReference type="ChEBI" id="CHEBI:61717"/>
        <label>2</label>
    </ligand>
</feature>
<keyword evidence="6" id="KW-0560">Oxidoreductase</keyword>
<evidence type="ECO:0000313" key="13">
    <source>
        <dbReference type="Proteomes" id="UP000199514"/>
    </source>
</evidence>
<keyword evidence="5" id="KW-0574">Periplasm</keyword>
<dbReference type="PIRSF" id="PIRSF000294">
    <property type="entry name" value="Cytochrome-c_peroxidase"/>
    <property type="match status" value="1"/>
</dbReference>
<comment type="PTM">
    <text evidence="8">Binds 2 heme groups per subunit.</text>
</comment>
<dbReference type="InterPro" id="IPR009056">
    <property type="entry name" value="Cyt_c-like_dom"/>
</dbReference>
<reference evidence="12 13" key="1">
    <citation type="submission" date="2016-10" db="EMBL/GenBank/DDBJ databases">
        <authorList>
            <person name="de Groot N.N."/>
        </authorList>
    </citation>
    <scope>NUCLEOTIDE SEQUENCE [LARGE SCALE GENOMIC DNA]</scope>
    <source>
        <strain evidence="12 13">DSM 6793</strain>
    </source>
</reference>
<evidence type="ECO:0000256" key="4">
    <source>
        <dbReference type="ARBA" id="ARBA00022729"/>
    </source>
</evidence>
<keyword evidence="12" id="KW-0575">Peroxidase</keyword>
<dbReference type="Gene3D" id="1.10.760.10">
    <property type="entry name" value="Cytochrome c-like domain"/>
    <property type="match status" value="2"/>
</dbReference>
<dbReference type="AlphaFoldDB" id="A0A1I1DSV6"/>
<dbReference type="InterPro" id="IPR036909">
    <property type="entry name" value="Cyt_c-like_dom_sf"/>
</dbReference>
<dbReference type="PANTHER" id="PTHR30600">
    <property type="entry name" value="CYTOCHROME C PEROXIDASE-RELATED"/>
    <property type="match status" value="1"/>
</dbReference>
<dbReference type="STRING" id="927664.SAMN05421780_101444"/>
<comment type="subcellular location">
    <subcellularLocation>
        <location evidence="1">Periplasm</location>
    </subcellularLocation>
</comment>
<evidence type="ECO:0000256" key="5">
    <source>
        <dbReference type="ARBA" id="ARBA00022764"/>
    </source>
</evidence>
<dbReference type="InterPro" id="IPR051395">
    <property type="entry name" value="Cytochrome_c_Peroxidase/MauG"/>
</dbReference>
<evidence type="ECO:0000256" key="2">
    <source>
        <dbReference type="ARBA" id="ARBA00022617"/>
    </source>
</evidence>
<dbReference type="PROSITE" id="PS51007">
    <property type="entry name" value="CYTC"/>
    <property type="match status" value="2"/>
</dbReference>
<dbReference type="EMBL" id="FOLE01000001">
    <property type="protein sequence ID" value="SFB77981.1"/>
    <property type="molecule type" value="Genomic_DNA"/>
</dbReference>
<feature type="binding site" description="axial binding residue" evidence="9">
    <location>
        <position position="202"/>
    </location>
    <ligand>
        <name>heme c</name>
        <dbReference type="ChEBI" id="CHEBI:61717"/>
        <label>2</label>
    </ligand>
    <ligandPart>
        <name>Fe</name>
        <dbReference type="ChEBI" id="CHEBI:18248"/>
    </ligandPart>
</feature>
<dbReference type="GO" id="GO:0042597">
    <property type="term" value="C:periplasmic space"/>
    <property type="evidence" value="ECO:0007669"/>
    <property type="project" value="UniProtKB-SubCell"/>
</dbReference>
<dbReference type="Proteomes" id="UP000199514">
    <property type="component" value="Unassembled WGS sequence"/>
</dbReference>
<evidence type="ECO:0000256" key="3">
    <source>
        <dbReference type="ARBA" id="ARBA00022723"/>
    </source>
</evidence>
<keyword evidence="3 9" id="KW-0479">Metal-binding</keyword>
<evidence type="ECO:0000256" key="7">
    <source>
        <dbReference type="ARBA" id="ARBA00023004"/>
    </source>
</evidence>
<organism evidence="12 13">
    <name type="scientific">Flexibacter flexilis DSM 6793</name>
    <dbReference type="NCBI Taxonomy" id="927664"/>
    <lineage>
        <taxon>Bacteria</taxon>
        <taxon>Pseudomonadati</taxon>
        <taxon>Bacteroidota</taxon>
        <taxon>Cytophagia</taxon>
        <taxon>Cytophagales</taxon>
        <taxon>Flexibacteraceae</taxon>
        <taxon>Flexibacter</taxon>
    </lineage>
</organism>
<dbReference type="PANTHER" id="PTHR30600:SF10">
    <property type="entry name" value="BLL6722 PROTEIN"/>
    <property type="match status" value="1"/>
</dbReference>
<feature type="chain" id="PRO_5011458243" evidence="10">
    <location>
        <begin position="22"/>
        <end position="318"/>
    </location>
</feature>
<feature type="binding site" description="covalent" evidence="8">
    <location>
        <position position="53"/>
    </location>
    <ligand>
        <name>heme c</name>
        <dbReference type="ChEBI" id="CHEBI:61717"/>
        <label>1</label>
    </ligand>
</feature>
<protein>
    <submittedName>
        <fullName evidence="12">Cytochrome c peroxidase</fullName>
    </submittedName>
</protein>
<name>A0A1I1DSV6_9BACT</name>
<dbReference type="Pfam" id="PF03150">
    <property type="entry name" value="CCP_MauG"/>
    <property type="match status" value="1"/>
</dbReference>
<dbReference type="GO" id="GO:0020037">
    <property type="term" value="F:heme binding"/>
    <property type="evidence" value="ECO:0007669"/>
    <property type="project" value="InterPro"/>
</dbReference>
<keyword evidence="13" id="KW-1185">Reference proteome</keyword>
<dbReference type="InterPro" id="IPR004852">
    <property type="entry name" value="Di-haem_cyt_c_peroxidsae"/>
</dbReference>
<feature type="domain" description="Cytochrome c" evidence="11">
    <location>
        <begin position="31"/>
        <end position="162"/>
    </location>
</feature>
<evidence type="ECO:0000256" key="8">
    <source>
        <dbReference type="PIRSR" id="PIRSR000294-1"/>
    </source>
</evidence>
<evidence type="ECO:0000259" key="11">
    <source>
        <dbReference type="PROSITE" id="PS51007"/>
    </source>
</evidence>
<feature type="binding site" description="covalent" evidence="8">
    <location>
        <position position="56"/>
    </location>
    <ligand>
        <name>heme c</name>
        <dbReference type="ChEBI" id="CHEBI:61717"/>
        <label>1</label>
    </ligand>
</feature>
<evidence type="ECO:0000256" key="1">
    <source>
        <dbReference type="ARBA" id="ARBA00004418"/>
    </source>
</evidence>
<accession>A0A1I1DSV6</accession>
<sequence>MFHKKILMGAALVAASTLFFNFDSNSKDPKTAAELGEKLFFEKALSLDNTQNCASCHIPEFAFADTAALSLGVAGKRGKRNAPSVMNMAARSAFFYDGRAKTLADQVHFPIEDGLEMNVPMSEVVVRLNKRREYVRWFEKIYHQKPTADNISDAIAAYESTLETSNTPFDEYMSETGKGMSKSAIRGRELFMSSRTKCFDCHFSPDFTGDEFRNIGLYDGKKLTDAGRFDITRDSADLGKFKVPGLRNIAVTAPYMHDGSFKTLRQVIDYYDNPMATMAHAINRDTLIRPIGLNEQEKVDLENFLRALTDHRFDKKKN</sequence>
<gene>
    <name evidence="12" type="ORF">SAMN05421780_101444</name>
</gene>
<dbReference type="GO" id="GO:0046872">
    <property type="term" value="F:metal ion binding"/>
    <property type="evidence" value="ECO:0007669"/>
    <property type="project" value="UniProtKB-KW"/>
</dbReference>
<dbReference type="GO" id="GO:0009055">
    <property type="term" value="F:electron transfer activity"/>
    <property type="evidence" value="ECO:0007669"/>
    <property type="project" value="InterPro"/>
</dbReference>
<feature type="binding site" description="covalent" evidence="8">
    <location>
        <position position="201"/>
    </location>
    <ligand>
        <name>heme c</name>
        <dbReference type="ChEBI" id="CHEBI:61717"/>
        <label>2</label>
    </ligand>
</feature>
<keyword evidence="4 10" id="KW-0732">Signal</keyword>
<evidence type="ECO:0000256" key="10">
    <source>
        <dbReference type="SAM" id="SignalP"/>
    </source>
</evidence>
<feature type="binding site" description="axial binding residue" evidence="9">
    <location>
        <position position="57"/>
    </location>
    <ligand>
        <name>heme c</name>
        <dbReference type="ChEBI" id="CHEBI:61717"/>
        <label>1</label>
    </ligand>
    <ligandPart>
        <name>Fe</name>
        <dbReference type="ChEBI" id="CHEBI:18248"/>
    </ligandPart>
</feature>
<dbReference type="GO" id="GO:0004130">
    <property type="term" value="F:cytochrome-c peroxidase activity"/>
    <property type="evidence" value="ECO:0007669"/>
    <property type="project" value="TreeGrafter"/>
</dbReference>
<evidence type="ECO:0000313" key="12">
    <source>
        <dbReference type="EMBL" id="SFB77981.1"/>
    </source>
</evidence>
<dbReference type="SUPFAM" id="SSF46626">
    <property type="entry name" value="Cytochrome c"/>
    <property type="match status" value="2"/>
</dbReference>
<dbReference type="RefSeq" id="WP_091506546.1">
    <property type="nucleotide sequence ID" value="NZ_FOLE01000001.1"/>
</dbReference>
<keyword evidence="2 8" id="KW-0349">Heme</keyword>
<feature type="signal peptide" evidence="10">
    <location>
        <begin position="1"/>
        <end position="21"/>
    </location>
</feature>
<proteinExistence type="predicted"/>